<evidence type="ECO:0000313" key="5">
    <source>
        <dbReference type="EMBL" id="TKW28786.1"/>
    </source>
</evidence>
<gene>
    <name evidence="5" type="ORF">SEVIR_3G350600v2</name>
</gene>
<evidence type="ECO:0008006" key="7">
    <source>
        <dbReference type="Google" id="ProtNLM"/>
    </source>
</evidence>
<dbReference type="AlphaFoldDB" id="A0A4V6DA68"/>
<dbReference type="PANTHER" id="PTHR26379">
    <property type="entry name" value="BTB/POZ AND MATH DOMAIN-CONTAINING PROTEIN 1"/>
    <property type="match status" value="1"/>
</dbReference>
<name>A0A4V6DA68_SETVI</name>
<dbReference type="SMART" id="SM00225">
    <property type="entry name" value="BTB"/>
    <property type="match status" value="1"/>
</dbReference>
<comment type="similarity">
    <text evidence="2">Belongs to the Tdpoz family.</text>
</comment>
<dbReference type="GO" id="GO:0016567">
    <property type="term" value="P:protein ubiquitination"/>
    <property type="evidence" value="ECO:0007669"/>
    <property type="project" value="InterPro"/>
</dbReference>
<evidence type="ECO:0000313" key="6">
    <source>
        <dbReference type="Proteomes" id="UP000298652"/>
    </source>
</evidence>
<dbReference type="Proteomes" id="UP000298652">
    <property type="component" value="Chromosome 3"/>
</dbReference>
<dbReference type="SUPFAM" id="SSF54695">
    <property type="entry name" value="POZ domain"/>
    <property type="match status" value="1"/>
</dbReference>
<dbReference type="InterPro" id="IPR008974">
    <property type="entry name" value="TRAF-like"/>
</dbReference>
<dbReference type="CDD" id="cd00121">
    <property type="entry name" value="MATH"/>
    <property type="match status" value="1"/>
</dbReference>
<dbReference type="Gramene" id="TKW28786">
    <property type="protein sequence ID" value="TKW28786"/>
    <property type="gene ID" value="SEVIR_3G350600v2"/>
</dbReference>
<dbReference type="Gene3D" id="6.10.250.3030">
    <property type="match status" value="1"/>
</dbReference>
<evidence type="ECO:0000259" key="4">
    <source>
        <dbReference type="PROSITE" id="PS50144"/>
    </source>
</evidence>
<feature type="domain" description="MATH" evidence="4">
    <location>
        <begin position="30"/>
        <end position="162"/>
    </location>
</feature>
<dbReference type="Pfam" id="PF00651">
    <property type="entry name" value="BTB"/>
    <property type="match status" value="1"/>
</dbReference>
<sequence>MAAAAAALLLSAAARRCSRSASTIGRREVTDCHSLTIDGYATSRKIPKNWFSWSQPFEAVGHRWRIKYHPNVAESWWRDGHISLYLELEVDSFYGVYRITDPVDFKFTLLDQAGNPVYSRGVEAHVFSNASRLNGFKEFIKWKDLAMSGCLKDDTFTVRCDITVFEDWTEEGGDGTGGGDAAAPVARVVVPPSDLREHLNKLLWKKQGTDVMINVAGETFEAHGWLLMARSPAFEAELLDATATKEKLPGGARRRMEIKGVEPKVFKEMLHFMYTDALPEMEEEEVVAMAQGLLAAAHRFKLERLKLMCEEMLCKRIDVNTVVGTLAVAEENGCHALKAACLEFIAHPENMKAVMETEGFQKIKGNCLALMLDVVMKQLA</sequence>
<dbReference type="InterPro" id="IPR056423">
    <property type="entry name" value="BACK_BPM_SPOP"/>
</dbReference>
<protein>
    <recommendedName>
        <fullName evidence="7">BTB domain-containing protein</fullName>
    </recommendedName>
</protein>
<dbReference type="PROSITE" id="PS50097">
    <property type="entry name" value="BTB"/>
    <property type="match status" value="1"/>
</dbReference>
<comment type="pathway">
    <text evidence="1">Protein modification; protein ubiquitination.</text>
</comment>
<reference evidence="5" key="1">
    <citation type="submission" date="2019-03" db="EMBL/GenBank/DDBJ databases">
        <title>WGS assembly of Setaria viridis.</title>
        <authorList>
            <person name="Huang P."/>
            <person name="Jenkins J."/>
            <person name="Grimwood J."/>
            <person name="Barry K."/>
            <person name="Healey A."/>
            <person name="Mamidi S."/>
            <person name="Sreedasyam A."/>
            <person name="Shu S."/>
            <person name="Feldman M."/>
            <person name="Wu J."/>
            <person name="Yu Y."/>
            <person name="Chen C."/>
            <person name="Johnson J."/>
            <person name="Rokhsar D."/>
            <person name="Baxter I."/>
            <person name="Schmutz J."/>
            <person name="Brutnell T."/>
            <person name="Kellogg E."/>
        </authorList>
    </citation>
    <scope>NUCLEOTIDE SEQUENCE [LARGE SCALE GENOMIC DNA]</scope>
</reference>
<dbReference type="Gene3D" id="2.60.210.10">
    <property type="entry name" value="Apoptosis, Tumor Necrosis Factor Receptor Associated Protein 2, Chain A"/>
    <property type="match status" value="1"/>
</dbReference>
<dbReference type="PANTHER" id="PTHR26379:SF355">
    <property type="entry name" value="BTB DOMAIN-CONTAINING PROTEIN"/>
    <property type="match status" value="1"/>
</dbReference>
<dbReference type="SUPFAM" id="SSF49599">
    <property type="entry name" value="TRAF domain-like"/>
    <property type="match status" value="1"/>
</dbReference>
<dbReference type="OMA" id="WNESNEC"/>
<dbReference type="EMBL" id="CM016554">
    <property type="protein sequence ID" value="TKW28786.1"/>
    <property type="molecule type" value="Genomic_DNA"/>
</dbReference>
<proteinExistence type="inferred from homology"/>
<dbReference type="InterPro" id="IPR011333">
    <property type="entry name" value="SKP1/BTB/POZ_sf"/>
</dbReference>
<feature type="domain" description="BTB" evidence="3">
    <location>
        <begin position="209"/>
        <end position="282"/>
    </location>
</feature>
<evidence type="ECO:0000256" key="1">
    <source>
        <dbReference type="ARBA" id="ARBA00004906"/>
    </source>
</evidence>
<dbReference type="Gene3D" id="3.30.710.10">
    <property type="entry name" value="Potassium Channel Kv1.1, Chain A"/>
    <property type="match status" value="1"/>
</dbReference>
<keyword evidence="6" id="KW-1185">Reference proteome</keyword>
<dbReference type="InterPro" id="IPR045005">
    <property type="entry name" value="BPM1-6"/>
</dbReference>
<dbReference type="Pfam" id="PF24570">
    <property type="entry name" value="BACK_BPM_SPOP"/>
    <property type="match status" value="1"/>
</dbReference>
<dbReference type="InterPro" id="IPR002083">
    <property type="entry name" value="MATH/TRAF_dom"/>
</dbReference>
<organism evidence="5 6">
    <name type="scientific">Setaria viridis</name>
    <name type="common">Green bristlegrass</name>
    <name type="synonym">Setaria italica subsp. viridis</name>
    <dbReference type="NCBI Taxonomy" id="4556"/>
    <lineage>
        <taxon>Eukaryota</taxon>
        <taxon>Viridiplantae</taxon>
        <taxon>Streptophyta</taxon>
        <taxon>Embryophyta</taxon>
        <taxon>Tracheophyta</taxon>
        <taxon>Spermatophyta</taxon>
        <taxon>Magnoliopsida</taxon>
        <taxon>Liliopsida</taxon>
        <taxon>Poales</taxon>
        <taxon>Poaceae</taxon>
        <taxon>PACMAD clade</taxon>
        <taxon>Panicoideae</taxon>
        <taxon>Panicodae</taxon>
        <taxon>Paniceae</taxon>
        <taxon>Cenchrinae</taxon>
        <taxon>Setaria</taxon>
    </lineage>
</organism>
<dbReference type="InterPro" id="IPR000210">
    <property type="entry name" value="BTB/POZ_dom"/>
</dbReference>
<accession>A0A4V6DA68</accession>
<evidence type="ECO:0000259" key="3">
    <source>
        <dbReference type="PROSITE" id="PS50097"/>
    </source>
</evidence>
<dbReference type="Pfam" id="PF22486">
    <property type="entry name" value="MATH_2"/>
    <property type="match status" value="1"/>
</dbReference>
<dbReference type="PROSITE" id="PS50144">
    <property type="entry name" value="MATH"/>
    <property type="match status" value="1"/>
</dbReference>
<evidence type="ECO:0000256" key="2">
    <source>
        <dbReference type="ARBA" id="ARBA00010846"/>
    </source>
</evidence>